<proteinExistence type="predicted"/>
<gene>
    <name evidence="1" type="ORF">EMH_0026830</name>
</gene>
<evidence type="ECO:0000313" key="1">
    <source>
        <dbReference type="EMBL" id="CDJ35550.1"/>
    </source>
</evidence>
<dbReference type="Proteomes" id="UP000030744">
    <property type="component" value="Unassembled WGS sequence"/>
</dbReference>
<dbReference type="EMBL" id="HG688671">
    <property type="protein sequence ID" value="CDJ35550.1"/>
    <property type="molecule type" value="Genomic_DNA"/>
</dbReference>
<name>U6KC05_9EIME</name>
<dbReference type="VEuPathDB" id="ToxoDB:EMH_0026830"/>
<dbReference type="RefSeq" id="XP_013358128.1">
    <property type="nucleotide sequence ID" value="XM_013502674.1"/>
</dbReference>
<dbReference type="OrthoDB" id="347296at2759"/>
<sequence>MSVFSLFLFYLRRETLDRELRSLAAFSPLFIVERAAKYITLQYRPEGSSIDYEISIEGLDLSFAQGGSRLSRCFSVHVQPPNDRVRRLLESGIGDLLQQLSTKQASVHHVREHAGVRQTDTEFIIYIAQYYAMLLTADPCLPLNGSSSNHLTNAFAVITTQRLQGSSVGAAGDSCARQR</sequence>
<evidence type="ECO:0000313" key="2">
    <source>
        <dbReference type="Proteomes" id="UP000030744"/>
    </source>
</evidence>
<reference evidence="1" key="2">
    <citation type="submission" date="2013-10" db="EMBL/GenBank/DDBJ databases">
        <authorList>
            <person name="Aslett M."/>
        </authorList>
    </citation>
    <scope>NUCLEOTIDE SEQUENCE [LARGE SCALE GENOMIC DNA]</scope>
    <source>
        <strain evidence="1">Houghton</strain>
    </source>
</reference>
<protein>
    <submittedName>
        <fullName evidence="1">Non-muscle myosin heavy chain, putative</fullName>
    </submittedName>
</protein>
<reference evidence="1" key="1">
    <citation type="submission" date="2013-10" db="EMBL/GenBank/DDBJ databases">
        <title>Genomic analysis of the causative agents of coccidiosis in chickens.</title>
        <authorList>
            <person name="Reid A.J."/>
            <person name="Blake D."/>
            <person name="Billington K."/>
            <person name="Browne H."/>
            <person name="Dunn M."/>
            <person name="Hung S."/>
            <person name="Kawahara F."/>
            <person name="Miranda-Saavedra D."/>
            <person name="Mourier T."/>
            <person name="Nagra H."/>
            <person name="Otto T.D."/>
            <person name="Rawlings N."/>
            <person name="Sanchez A."/>
            <person name="Sanders M."/>
            <person name="Subramaniam C."/>
            <person name="Tay Y."/>
            <person name="Dear P."/>
            <person name="Doerig C."/>
            <person name="Gruber A."/>
            <person name="Parkinson J."/>
            <person name="Shirley M."/>
            <person name="Wan K.L."/>
            <person name="Berriman M."/>
            <person name="Tomley F."/>
            <person name="Pain A."/>
        </authorList>
    </citation>
    <scope>NUCLEOTIDE SEQUENCE [LARGE SCALE GENOMIC DNA]</scope>
    <source>
        <strain evidence="1">Houghton</strain>
    </source>
</reference>
<organism evidence="1 2">
    <name type="scientific">Eimeria mitis</name>
    <dbReference type="NCBI Taxonomy" id="44415"/>
    <lineage>
        <taxon>Eukaryota</taxon>
        <taxon>Sar</taxon>
        <taxon>Alveolata</taxon>
        <taxon>Apicomplexa</taxon>
        <taxon>Conoidasida</taxon>
        <taxon>Coccidia</taxon>
        <taxon>Eucoccidiorida</taxon>
        <taxon>Eimeriorina</taxon>
        <taxon>Eimeriidae</taxon>
        <taxon>Eimeria</taxon>
    </lineage>
</organism>
<dbReference type="AlphaFoldDB" id="U6KC05"/>
<dbReference type="GeneID" id="25377549"/>
<accession>U6KC05</accession>
<keyword evidence="2" id="KW-1185">Reference proteome</keyword>